<keyword evidence="8" id="KW-1185">Reference proteome</keyword>
<keyword evidence="2" id="KW-0964">Secreted</keyword>
<evidence type="ECO:0000313" key="8">
    <source>
        <dbReference type="Proteomes" id="UP001165079"/>
    </source>
</evidence>
<dbReference type="InterPro" id="IPR019931">
    <property type="entry name" value="LPXTG_anchor"/>
</dbReference>
<keyword evidence="5" id="KW-0472">Membrane</keyword>
<keyword evidence="3" id="KW-0732">Signal</keyword>
<keyword evidence="4" id="KW-0572">Peptidoglycan-anchor</keyword>
<dbReference type="Pfam" id="PF17802">
    <property type="entry name" value="SpaA"/>
    <property type="match status" value="1"/>
</dbReference>
<evidence type="ECO:0000256" key="4">
    <source>
        <dbReference type="ARBA" id="ARBA00023088"/>
    </source>
</evidence>
<evidence type="ECO:0000256" key="3">
    <source>
        <dbReference type="ARBA" id="ARBA00022729"/>
    </source>
</evidence>
<dbReference type="Proteomes" id="UP001165079">
    <property type="component" value="Unassembled WGS sequence"/>
</dbReference>
<proteinExistence type="predicted"/>
<dbReference type="NCBIfam" id="TIGR01167">
    <property type="entry name" value="LPXTG_anchor"/>
    <property type="match status" value="1"/>
</dbReference>
<keyword evidence="5" id="KW-1133">Transmembrane helix</keyword>
<reference evidence="7" key="1">
    <citation type="submission" date="2023-03" db="EMBL/GenBank/DDBJ databases">
        <title>Actinorhabdospora filicis NBRC 111898.</title>
        <authorList>
            <person name="Ichikawa N."/>
            <person name="Sato H."/>
            <person name="Tonouchi N."/>
        </authorList>
    </citation>
    <scope>NUCLEOTIDE SEQUENCE</scope>
    <source>
        <strain evidence="7">NBRC 111898</strain>
    </source>
</reference>
<dbReference type="InterPro" id="IPR041033">
    <property type="entry name" value="SpaA_PFL_dom_1"/>
</dbReference>
<dbReference type="PROSITE" id="PS50847">
    <property type="entry name" value="GRAM_POS_ANCHORING"/>
    <property type="match status" value="1"/>
</dbReference>
<evidence type="ECO:0000256" key="2">
    <source>
        <dbReference type="ARBA" id="ARBA00022525"/>
    </source>
</evidence>
<accession>A0A9W6SPW9</accession>
<evidence type="ECO:0000313" key="7">
    <source>
        <dbReference type="EMBL" id="GLZ79962.1"/>
    </source>
</evidence>
<dbReference type="RefSeq" id="WP_285665094.1">
    <property type="nucleotide sequence ID" value="NZ_BSTX01000003.1"/>
</dbReference>
<name>A0A9W6SPW9_9ACTN</name>
<gene>
    <name evidence="7" type="ORF">Afil01_47690</name>
</gene>
<dbReference type="InterPro" id="IPR013783">
    <property type="entry name" value="Ig-like_fold"/>
</dbReference>
<dbReference type="SUPFAM" id="SSF49478">
    <property type="entry name" value="Cna protein B-type domain"/>
    <property type="match status" value="1"/>
</dbReference>
<dbReference type="AlphaFoldDB" id="A0A9W6SPW9"/>
<evidence type="ECO:0000259" key="6">
    <source>
        <dbReference type="PROSITE" id="PS50847"/>
    </source>
</evidence>
<feature type="domain" description="Gram-positive cocci surface proteins LPxTG" evidence="6">
    <location>
        <begin position="142"/>
        <end position="175"/>
    </location>
</feature>
<protein>
    <recommendedName>
        <fullName evidence="6">Gram-positive cocci surface proteins LPxTG domain-containing protein</fullName>
    </recommendedName>
</protein>
<comment type="caution">
    <text evidence="7">The sequence shown here is derived from an EMBL/GenBank/DDBJ whole genome shotgun (WGS) entry which is preliminary data.</text>
</comment>
<keyword evidence="1" id="KW-0134">Cell wall</keyword>
<dbReference type="Gene3D" id="2.60.40.10">
    <property type="entry name" value="Immunoglobulins"/>
    <property type="match status" value="1"/>
</dbReference>
<dbReference type="EMBL" id="BSTX01000003">
    <property type="protein sequence ID" value="GLZ79962.1"/>
    <property type="molecule type" value="Genomic_DNA"/>
</dbReference>
<sequence length="175" mass="18374">MPKGYVLPDPAVFGPVTVEPGATSDDLSLTATNKLKPGVVRLLKKSTDGKVLAGAVFRLWRETNGRSGLQMDADTPVGEECVTDAQGRCDFGSVSAGTYYLEEVAAPDGYLTPDPGVSGPYEVGGVHGDVEVTRTNQRRPELPPTGPGMPVLSLLAIGLTLVGGGLVLRRARRRS</sequence>
<evidence type="ECO:0000256" key="5">
    <source>
        <dbReference type="SAM" id="Phobius"/>
    </source>
</evidence>
<organism evidence="7 8">
    <name type="scientific">Actinorhabdospora filicis</name>
    <dbReference type="NCBI Taxonomy" id="1785913"/>
    <lineage>
        <taxon>Bacteria</taxon>
        <taxon>Bacillati</taxon>
        <taxon>Actinomycetota</taxon>
        <taxon>Actinomycetes</taxon>
        <taxon>Micromonosporales</taxon>
        <taxon>Micromonosporaceae</taxon>
        <taxon>Actinorhabdospora</taxon>
    </lineage>
</organism>
<dbReference type="GO" id="GO:0005975">
    <property type="term" value="P:carbohydrate metabolic process"/>
    <property type="evidence" value="ECO:0007669"/>
    <property type="project" value="UniProtKB-ARBA"/>
</dbReference>
<evidence type="ECO:0000256" key="1">
    <source>
        <dbReference type="ARBA" id="ARBA00022512"/>
    </source>
</evidence>
<feature type="transmembrane region" description="Helical" evidence="5">
    <location>
        <begin position="148"/>
        <end position="168"/>
    </location>
</feature>
<keyword evidence="5" id="KW-0812">Transmembrane</keyword>